<dbReference type="Proteomes" id="UP001595617">
    <property type="component" value="Unassembled WGS sequence"/>
</dbReference>
<evidence type="ECO:0000256" key="5">
    <source>
        <dbReference type="ARBA" id="ARBA00013023"/>
    </source>
</evidence>
<comment type="pathway">
    <text evidence="2">Cofactor biosynthesis; tetrahydrofolate biosynthesis; 7,8-dihydrofolate from 2-amino-4-hydroxy-6-hydroxymethyl-7,8-dihydropteridine diphosphate and 4-aminobenzoate: step 2/2.</text>
</comment>
<evidence type="ECO:0000256" key="15">
    <source>
        <dbReference type="ARBA" id="ARBA00030592"/>
    </source>
</evidence>
<evidence type="ECO:0000256" key="20">
    <source>
        <dbReference type="ARBA" id="ARBA00049161"/>
    </source>
</evidence>
<organism evidence="24 25">
    <name type="scientific">Saccharospirillum mangrovi</name>
    <dbReference type="NCBI Taxonomy" id="2161747"/>
    <lineage>
        <taxon>Bacteria</taxon>
        <taxon>Pseudomonadati</taxon>
        <taxon>Pseudomonadota</taxon>
        <taxon>Gammaproteobacteria</taxon>
        <taxon>Oceanospirillales</taxon>
        <taxon>Saccharospirillaceae</taxon>
        <taxon>Saccharospirillum</taxon>
    </lineage>
</organism>
<dbReference type="NCBIfam" id="NF008101">
    <property type="entry name" value="PRK10846.1"/>
    <property type="match status" value="1"/>
</dbReference>
<dbReference type="EC" id="6.3.2.17" evidence="6"/>
<dbReference type="GO" id="GO:0008841">
    <property type="term" value="F:dihydrofolate synthase activity"/>
    <property type="evidence" value="ECO:0007669"/>
    <property type="project" value="UniProtKB-EC"/>
</dbReference>
<dbReference type="GO" id="GO:0004326">
    <property type="term" value="F:tetrahydrofolylpolyglutamate synthase activity"/>
    <property type="evidence" value="ECO:0007669"/>
    <property type="project" value="UniProtKB-EC"/>
</dbReference>
<dbReference type="InterPro" id="IPR036565">
    <property type="entry name" value="Mur-like_cat_sf"/>
</dbReference>
<evidence type="ECO:0000313" key="25">
    <source>
        <dbReference type="Proteomes" id="UP001595617"/>
    </source>
</evidence>
<evidence type="ECO:0000256" key="17">
    <source>
        <dbReference type="ARBA" id="ARBA00047493"/>
    </source>
</evidence>
<dbReference type="Gene3D" id="3.40.1190.10">
    <property type="entry name" value="Mur-like, catalytic domain"/>
    <property type="match status" value="1"/>
</dbReference>
<feature type="domain" description="Mur ligase C-terminal" evidence="22">
    <location>
        <begin position="281"/>
        <end position="399"/>
    </location>
</feature>
<dbReference type="InterPro" id="IPR013221">
    <property type="entry name" value="Mur_ligase_cen"/>
</dbReference>
<dbReference type="Pfam" id="PF02875">
    <property type="entry name" value="Mur_ligase_C"/>
    <property type="match status" value="1"/>
</dbReference>
<comment type="catalytic activity">
    <reaction evidence="20">
        <text>7,8-dihydropteroate + L-glutamate + ATP = 7,8-dihydrofolate + ADP + phosphate + H(+)</text>
        <dbReference type="Rhea" id="RHEA:23584"/>
        <dbReference type="ChEBI" id="CHEBI:15378"/>
        <dbReference type="ChEBI" id="CHEBI:17839"/>
        <dbReference type="ChEBI" id="CHEBI:29985"/>
        <dbReference type="ChEBI" id="CHEBI:30616"/>
        <dbReference type="ChEBI" id="CHEBI:43474"/>
        <dbReference type="ChEBI" id="CHEBI:57451"/>
        <dbReference type="ChEBI" id="CHEBI:456216"/>
        <dbReference type="EC" id="6.3.2.12"/>
    </reaction>
</comment>
<accession>A0ABV7ZW69</accession>
<evidence type="ECO:0000256" key="10">
    <source>
        <dbReference type="ARBA" id="ARBA00022741"/>
    </source>
</evidence>
<evidence type="ECO:0000313" key="24">
    <source>
        <dbReference type="EMBL" id="MFC3852794.1"/>
    </source>
</evidence>
<dbReference type="NCBIfam" id="TIGR01499">
    <property type="entry name" value="folC"/>
    <property type="match status" value="1"/>
</dbReference>
<feature type="domain" description="Mur ligase central" evidence="23">
    <location>
        <begin position="49"/>
        <end position="191"/>
    </location>
</feature>
<evidence type="ECO:0000256" key="12">
    <source>
        <dbReference type="ARBA" id="ARBA00022842"/>
    </source>
</evidence>
<comment type="catalytic activity">
    <reaction evidence="18">
        <text>10-formyltetrahydrofolyl-(gamma-L-Glu)(n) + L-glutamate + ATP = 10-formyltetrahydrofolyl-(gamma-L-Glu)(n+1) + ADP + phosphate + H(+)</text>
        <dbReference type="Rhea" id="RHEA:51904"/>
        <dbReference type="Rhea" id="RHEA-COMP:13088"/>
        <dbReference type="Rhea" id="RHEA-COMP:14300"/>
        <dbReference type="ChEBI" id="CHEBI:15378"/>
        <dbReference type="ChEBI" id="CHEBI:29985"/>
        <dbReference type="ChEBI" id="CHEBI:30616"/>
        <dbReference type="ChEBI" id="CHEBI:43474"/>
        <dbReference type="ChEBI" id="CHEBI:134413"/>
        <dbReference type="ChEBI" id="CHEBI:456216"/>
        <dbReference type="EC" id="6.3.2.17"/>
    </reaction>
</comment>
<evidence type="ECO:0000256" key="6">
    <source>
        <dbReference type="ARBA" id="ARBA00013025"/>
    </source>
</evidence>
<dbReference type="SUPFAM" id="SSF53623">
    <property type="entry name" value="MurD-like peptide ligases, catalytic domain"/>
    <property type="match status" value="1"/>
</dbReference>
<evidence type="ECO:0000256" key="11">
    <source>
        <dbReference type="ARBA" id="ARBA00022840"/>
    </source>
</evidence>
<evidence type="ECO:0000256" key="16">
    <source>
        <dbReference type="ARBA" id="ARBA00032510"/>
    </source>
</evidence>
<keyword evidence="12" id="KW-0460">Magnesium</keyword>
<dbReference type="EMBL" id="JBHRYR010000003">
    <property type="protein sequence ID" value="MFC3852794.1"/>
    <property type="molecule type" value="Genomic_DNA"/>
</dbReference>
<gene>
    <name evidence="24" type="primary">folC</name>
    <name evidence="24" type="ORF">ACFOOG_08110</name>
</gene>
<evidence type="ECO:0000256" key="4">
    <source>
        <dbReference type="ARBA" id="ARBA00008276"/>
    </source>
</evidence>
<evidence type="ECO:0000256" key="13">
    <source>
        <dbReference type="ARBA" id="ARBA00022909"/>
    </source>
</evidence>
<evidence type="ECO:0000256" key="14">
    <source>
        <dbReference type="ARBA" id="ARBA00030048"/>
    </source>
</evidence>
<keyword evidence="13" id="KW-0289">Folate biosynthesis</keyword>
<evidence type="ECO:0000256" key="19">
    <source>
        <dbReference type="ARBA" id="ARBA00049035"/>
    </source>
</evidence>
<keyword evidence="25" id="KW-1185">Reference proteome</keyword>
<keyword evidence="11 21" id="KW-0067">ATP-binding</keyword>
<evidence type="ECO:0000256" key="2">
    <source>
        <dbReference type="ARBA" id="ARBA00004799"/>
    </source>
</evidence>
<protein>
    <recommendedName>
        <fullName evidence="7">Dihydrofolate synthase/folylpolyglutamate synthase</fullName>
        <ecNumber evidence="5">6.3.2.12</ecNumber>
        <ecNumber evidence="6">6.3.2.17</ecNumber>
    </recommendedName>
    <alternativeName>
        <fullName evidence="16">Folylpoly-gamma-glutamate synthetase-dihydrofolate synthetase</fullName>
    </alternativeName>
    <alternativeName>
        <fullName evidence="14">Folylpolyglutamate synthetase</fullName>
    </alternativeName>
    <alternativeName>
        <fullName evidence="15">Tetrahydrofolylpolyglutamate synthase</fullName>
    </alternativeName>
</protein>
<keyword evidence="9" id="KW-0479">Metal-binding</keyword>
<keyword evidence="8 21" id="KW-0436">Ligase</keyword>
<evidence type="ECO:0000259" key="23">
    <source>
        <dbReference type="Pfam" id="PF08245"/>
    </source>
</evidence>
<comment type="catalytic activity">
    <reaction evidence="19">
        <text>(6R)-5,10-methylenetetrahydrofolyl-(gamma-L-Glu)(n) + L-glutamate + ATP = (6R)-5,10-methylenetetrahydrofolyl-(gamma-L-Glu)(n+1) + ADP + phosphate + H(+)</text>
        <dbReference type="Rhea" id="RHEA:51912"/>
        <dbReference type="Rhea" id="RHEA-COMP:13257"/>
        <dbReference type="Rhea" id="RHEA-COMP:13258"/>
        <dbReference type="ChEBI" id="CHEBI:15378"/>
        <dbReference type="ChEBI" id="CHEBI:29985"/>
        <dbReference type="ChEBI" id="CHEBI:30616"/>
        <dbReference type="ChEBI" id="CHEBI:43474"/>
        <dbReference type="ChEBI" id="CHEBI:136572"/>
        <dbReference type="ChEBI" id="CHEBI:456216"/>
        <dbReference type="EC" id="6.3.2.17"/>
    </reaction>
</comment>
<dbReference type="PIRSF" id="PIRSF001563">
    <property type="entry name" value="Folylpolyglu_synth"/>
    <property type="match status" value="1"/>
</dbReference>
<evidence type="ECO:0000256" key="1">
    <source>
        <dbReference type="ARBA" id="ARBA00002714"/>
    </source>
</evidence>
<evidence type="ECO:0000256" key="9">
    <source>
        <dbReference type="ARBA" id="ARBA00022723"/>
    </source>
</evidence>
<evidence type="ECO:0000256" key="18">
    <source>
        <dbReference type="ARBA" id="ARBA00047808"/>
    </source>
</evidence>
<comment type="pathway">
    <text evidence="3">Cofactor biosynthesis; tetrahydrofolylpolyglutamate biosynthesis.</text>
</comment>
<dbReference type="InterPro" id="IPR001645">
    <property type="entry name" value="Folylpolyglutamate_synth"/>
</dbReference>
<reference evidence="25" key="1">
    <citation type="journal article" date="2019" name="Int. J. Syst. Evol. Microbiol.">
        <title>The Global Catalogue of Microorganisms (GCM) 10K type strain sequencing project: providing services to taxonomists for standard genome sequencing and annotation.</title>
        <authorList>
            <consortium name="The Broad Institute Genomics Platform"/>
            <consortium name="The Broad Institute Genome Sequencing Center for Infectious Disease"/>
            <person name="Wu L."/>
            <person name="Ma J."/>
        </authorList>
    </citation>
    <scope>NUCLEOTIDE SEQUENCE [LARGE SCALE GENOMIC DNA]</scope>
    <source>
        <strain evidence="25">IBRC 10765</strain>
    </source>
</reference>
<dbReference type="PANTHER" id="PTHR11136:SF0">
    <property type="entry name" value="DIHYDROFOLATE SYNTHETASE-RELATED"/>
    <property type="match status" value="1"/>
</dbReference>
<keyword evidence="10 21" id="KW-0547">Nucleotide-binding</keyword>
<comment type="function">
    <text evidence="1">Functions in two distinct reactions of the de novo folate biosynthetic pathway. Catalyzes the addition of a glutamate residue to dihydropteroate (7,8-dihydropteroate or H2Pte) to form dihydrofolate (7,8-dihydrofolate monoglutamate or H2Pte-Glu). Also catalyzes successive additions of L-glutamate to tetrahydrofolate or 10-formyltetrahydrofolate or 5,10-methylenetetrahydrofolate, leading to folylpolyglutamate derivatives.</text>
</comment>
<evidence type="ECO:0000256" key="3">
    <source>
        <dbReference type="ARBA" id="ARBA00005150"/>
    </source>
</evidence>
<dbReference type="InterPro" id="IPR004101">
    <property type="entry name" value="Mur_ligase_C"/>
</dbReference>
<comment type="caution">
    <text evidence="24">The sequence shown here is derived from an EMBL/GenBank/DDBJ whole genome shotgun (WGS) entry which is preliminary data.</text>
</comment>
<evidence type="ECO:0000256" key="8">
    <source>
        <dbReference type="ARBA" id="ARBA00022598"/>
    </source>
</evidence>
<evidence type="ECO:0000259" key="22">
    <source>
        <dbReference type="Pfam" id="PF02875"/>
    </source>
</evidence>
<evidence type="ECO:0000256" key="21">
    <source>
        <dbReference type="PIRNR" id="PIRNR001563"/>
    </source>
</evidence>
<dbReference type="InterPro" id="IPR036615">
    <property type="entry name" value="Mur_ligase_C_dom_sf"/>
</dbReference>
<dbReference type="RefSeq" id="WP_380695337.1">
    <property type="nucleotide sequence ID" value="NZ_JBHRYR010000003.1"/>
</dbReference>
<proteinExistence type="inferred from homology"/>
<dbReference type="SUPFAM" id="SSF53244">
    <property type="entry name" value="MurD-like peptide ligases, peptide-binding domain"/>
    <property type="match status" value="1"/>
</dbReference>
<sequence>MPTHTDSLPVWLAWLEQLHPAEIDLGLDRLRAVMDRLALPIAQAKVITVAGTNGKGSTATLTAELLRTHGYSVGLYTSPHFLLFNERVVIQGQPVTDAQMVAALHAINQARQDISLTYFEFTTAAALWLFCAAQVEYMVLEVGLGGRLDAVNVVDTDCAVVTSIGLDHMEWLGDNLDSIAREKAGVARRHKPLLVGPTPCADTFMAVAAQVGAELTLVEPVELDAAGQWQVRVNDQILSALPTPLLPLPSAVMALQVCAALGLTLDDARVRVVFDTVAMPGRLQRIEWRGRTLWLDVAHNPHAADYVARLLSAKHARWGIILGMLKDKDAAGVVQSLAPLNPDWRLVTLTGTRGQSADELAVKTGLLTAPNYASVPAALAAVAADPTIDPDMPWLICGSFHTVADALHHLNSETHG</sequence>
<name>A0ABV7ZW69_9GAMM</name>
<dbReference type="PANTHER" id="PTHR11136">
    <property type="entry name" value="FOLYLPOLYGLUTAMATE SYNTHASE-RELATED"/>
    <property type="match status" value="1"/>
</dbReference>
<comment type="catalytic activity">
    <reaction evidence="17">
        <text>(6S)-5,6,7,8-tetrahydrofolyl-(gamma-L-Glu)(n) + L-glutamate + ATP = (6S)-5,6,7,8-tetrahydrofolyl-(gamma-L-Glu)(n+1) + ADP + phosphate + H(+)</text>
        <dbReference type="Rhea" id="RHEA:10580"/>
        <dbReference type="Rhea" id="RHEA-COMP:14738"/>
        <dbReference type="Rhea" id="RHEA-COMP:14740"/>
        <dbReference type="ChEBI" id="CHEBI:15378"/>
        <dbReference type="ChEBI" id="CHEBI:29985"/>
        <dbReference type="ChEBI" id="CHEBI:30616"/>
        <dbReference type="ChEBI" id="CHEBI:43474"/>
        <dbReference type="ChEBI" id="CHEBI:141005"/>
        <dbReference type="ChEBI" id="CHEBI:456216"/>
        <dbReference type="EC" id="6.3.2.17"/>
    </reaction>
</comment>
<dbReference type="Pfam" id="PF08245">
    <property type="entry name" value="Mur_ligase_M"/>
    <property type="match status" value="1"/>
</dbReference>
<comment type="similarity">
    <text evidence="4 21">Belongs to the folylpolyglutamate synthase family.</text>
</comment>
<dbReference type="Gene3D" id="3.90.190.20">
    <property type="entry name" value="Mur ligase, C-terminal domain"/>
    <property type="match status" value="1"/>
</dbReference>
<dbReference type="EC" id="6.3.2.12" evidence="5"/>
<evidence type="ECO:0000256" key="7">
    <source>
        <dbReference type="ARBA" id="ARBA00019357"/>
    </source>
</evidence>